<sequence>MNEGFSSGNIRESEKFIDLEKLIASKNKRLLRLIPQFAMNWFKKLVHIDQINALLYKYRDTKGVDFAKCIVEKELGVKIVVNNPENIPVNSRALVVANHPIGSIDGMALMIAVGRTRNDILFPVNDMLCALPPFKGIFVPINKYGRNSSNHDILNEAFHSDSCVMFFPAGTESKYIDGVFQDFSWKKTFVKKAVEFGRDVTPVYIDGINSKRFYRLSAIRRFFGIKFDLEMILLPDEMFKYKNKTITLTFGTPISYREFGSDRTALEWANIVREHVYKLKNDVNVKFEPNVKR</sequence>
<feature type="domain" description="Phospholipid/glycerol acyltransferase" evidence="1">
    <location>
        <begin position="93"/>
        <end position="208"/>
    </location>
</feature>
<name>A0A9D1RH50_9BACT</name>
<keyword evidence="2" id="KW-0808">Transferase</keyword>
<dbReference type="SMART" id="SM00563">
    <property type="entry name" value="PlsC"/>
    <property type="match status" value="1"/>
</dbReference>
<reference evidence="2" key="1">
    <citation type="journal article" date="2021" name="PeerJ">
        <title>Extensive microbial diversity within the chicken gut microbiome revealed by metagenomics and culture.</title>
        <authorList>
            <person name="Gilroy R."/>
            <person name="Ravi A."/>
            <person name="Getino M."/>
            <person name="Pursley I."/>
            <person name="Horton D.L."/>
            <person name="Alikhan N.F."/>
            <person name="Baker D."/>
            <person name="Gharbi K."/>
            <person name="Hall N."/>
            <person name="Watson M."/>
            <person name="Adriaenssens E.M."/>
            <person name="Foster-Nyarko E."/>
            <person name="Jarju S."/>
            <person name="Secka A."/>
            <person name="Antonio M."/>
            <person name="Oren A."/>
            <person name="Chaudhuri R.R."/>
            <person name="La Ragione R."/>
            <person name="Hildebrand F."/>
            <person name="Pallen M.J."/>
        </authorList>
    </citation>
    <scope>NUCLEOTIDE SEQUENCE</scope>
    <source>
        <strain evidence="2">Gambia16-930</strain>
    </source>
</reference>
<gene>
    <name evidence="2" type="ORF">IAC47_04730</name>
</gene>
<dbReference type="EMBL" id="DXGG01000151">
    <property type="protein sequence ID" value="HIW87564.1"/>
    <property type="molecule type" value="Genomic_DNA"/>
</dbReference>
<proteinExistence type="predicted"/>
<dbReference type="Proteomes" id="UP000824267">
    <property type="component" value="Unassembled WGS sequence"/>
</dbReference>
<reference evidence="2" key="2">
    <citation type="submission" date="2021-04" db="EMBL/GenBank/DDBJ databases">
        <authorList>
            <person name="Gilroy R."/>
        </authorList>
    </citation>
    <scope>NUCLEOTIDE SEQUENCE</scope>
    <source>
        <strain evidence="2">Gambia16-930</strain>
    </source>
</reference>
<protein>
    <submittedName>
        <fullName evidence="2">1-acyl-sn-glycerol-3-phosphate acyltransferase</fullName>
    </submittedName>
</protein>
<organism evidence="2 3">
    <name type="scientific">Candidatus Onthomorpha intestinigallinarum</name>
    <dbReference type="NCBI Taxonomy" id="2840880"/>
    <lineage>
        <taxon>Bacteria</taxon>
        <taxon>Pseudomonadati</taxon>
        <taxon>Bacteroidota</taxon>
        <taxon>Bacteroidia</taxon>
        <taxon>Bacteroidales</taxon>
        <taxon>Candidatus Onthomorpha</taxon>
    </lineage>
</organism>
<accession>A0A9D1RH50</accession>
<dbReference type="InterPro" id="IPR045746">
    <property type="entry name" value="ACT14924-like_Acyltransf_dom"/>
</dbReference>
<dbReference type="AlphaFoldDB" id="A0A9D1RH50"/>
<dbReference type="InterPro" id="IPR002123">
    <property type="entry name" value="Plipid/glycerol_acylTrfase"/>
</dbReference>
<dbReference type="GO" id="GO:0016746">
    <property type="term" value="F:acyltransferase activity"/>
    <property type="evidence" value="ECO:0007669"/>
    <property type="project" value="UniProtKB-KW"/>
</dbReference>
<dbReference type="Pfam" id="PF19576">
    <property type="entry name" value="Acyltransf_2"/>
    <property type="match status" value="1"/>
</dbReference>
<evidence type="ECO:0000313" key="2">
    <source>
        <dbReference type="EMBL" id="HIW87564.1"/>
    </source>
</evidence>
<dbReference type="SUPFAM" id="SSF69593">
    <property type="entry name" value="Glycerol-3-phosphate (1)-acyltransferase"/>
    <property type="match status" value="1"/>
</dbReference>
<comment type="caution">
    <text evidence="2">The sequence shown here is derived from an EMBL/GenBank/DDBJ whole genome shotgun (WGS) entry which is preliminary data.</text>
</comment>
<keyword evidence="2" id="KW-0012">Acyltransferase</keyword>
<evidence type="ECO:0000313" key="3">
    <source>
        <dbReference type="Proteomes" id="UP000824267"/>
    </source>
</evidence>
<evidence type="ECO:0000259" key="1">
    <source>
        <dbReference type="SMART" id="SM00563"/>
    </source>
</evidence>